<dbReference type="Proteomes" id="UP000663842">
    <property type="component" value="Unassembled WGS sequence"/>
</dbReference>
<dbReference type="Proteomes" id="UP000663887">
    <property type="component" value="Unassembled WGS sequence"/>
</dbReference>
<comment type="subcellular location">
    <subcellularLocation>
        <location evidence="1">Membrane</location>
        <topology evidence="1">Multi-pass membrane protein</topology>
    </subcellularLocation>
</comment>
<evidence type="ECO:0000256" key="5">
    <source>
        <dbReference type="ARBA" id="ARBA00023136"/>
    </source>
</evidence>
<dbReference type="AlphaFoldDB" id="A0A816ZY16"/>
<dbReference type="Proteomes" id="UP000663824">
    <property type="component" value="Unassembled WGS sequence"/>
</dbReference>
<dbReference type="OrthoDB" id="5581259at2759"/>
<dbReference type="GO" id="GO:0061024">
    <property type="term" value="P:membrane organization"/>
    <property type="evidence" value="ECO:0007669"/>
    <property type="project" value="TreeGrafter"/>
</dbReference>
<dbReference type="EMBL" id="CAJNRE010019910">
    <property type="protein sequence ID" value="CAF2216911.1"/>
    <property type="molecule type" value="Genomic_DNA"/>
</dbReference>
<dbReference type="PANTHER" id="PTHR12703">
    <property type="entry name" value="TRANSMEMBRANE PROTEIN 33"/>
    <property type="match status" value="1"/>
</dbReference>
<dbReference type="PANTHER" id="PTHR12703:SF4">
    <property type="entry name" value="TRANSMEMBRANE PROTEIN 33"/>
    <property type="match status" value="1"/>
</dbReference>
<keyword evidence="4 7" id="KW-1133">Transmembrane helix</keyword>
<name>A0A816ZY16_9BILA</name>
<comment type="caution">
    <text evidence="9">The sequence shown here is derived from an EMBL/GenBank/DDBJ whole genome shotgun (WGS) entry which is preliminary data.</text>
</comment>
<evidence type="ECO:0000256" key="4">
    <source>
        <dbReference type="ARBA" id="ARBA00022989"/>
    </source>
</evidence>
<dbReference type="EMBL" id="CAJNOW010006592">
    <property type="protein sequence ID" value="CAF1490643.1"/>
    <property type="molecule type" value="Genomic_DNA"/>
</dbReference>
<evidence type="ECO:0000256" key="2">
    <source>
        <dbReference type="ARBA" id="ARBA00007322"/>
    </source>
</evidence>
<evidence type="ECO:0000313" key="10">
    <source>
        <dbReference type="EMBL" id="CAF2274121.1"/>
    </source>
</evidence>
<sequence>MVLVEDISSNTSSPTNENNDTSTASASAAAAAGSSSRTSAEAPPRRNVYSSPSLINVLMERKTDAVLLLSRLATIVFTLLYILPFFRSSADPNVYYTKALLSSAVTSILRLRQRISTFQLSREFLLNLIREDSAHYLMYSLLFLTGSPMTIVLIPIATYALLHSSSFLSQILTDYPTIKSYLDRITEKHAHLLRFVALNEIILMPLLILSIFAARSNLLLIFIYYRFLTLRYTSHRNPYTRTLFYELRQRTAYLCSQPSCPAIVSRICYAAINFISRLAPVTG</sequence>
<reference evidence="9" key="1">
    <citation type="submission" date="2021-02" db="EMBL/GenBank/DDBJ databases">
        <authorList>
            <person name="Nowell W R."/>
        </authorList>
    </citation>
    <scope>NUCLEOTIDE SEQUENCE</scope>
</reference>
<evidence type="ECO:0000313" key="8">
    <source>
        <dbReference type="EMBL" id="CAF1490643.1"/>
    </source>
</evidence>
<evidence type="ECO:0000313" key="9">
    <source>
        <dbReference type="EMBL" id="CAF2216911.1"/>
    </source>
</evidence>
<evidence type="ECO:0000313" key="12">
    <source>
        <dbReference type="Proteomes" id="UP000663824"/>
    </source>
</evidence>
<protein>
    <recommendedName>
        <fullName evidence="13">Transmembrane protein 33</fullName>
    </recommendedName>
</protein>
<evidence type="ECO:0000256" key="7">
    <source>
        <dbReference type="SAM" id="Phobius"/>
    </source>
</evidence>
<dbReference type="GO" id="GO:0016020">
    <property type="term" value="C:membrane"/>
    <property type="evidence" value="ECO:0007669"/>
    <property type="project" value="UniProtKB-SubCell"/>
</dbReference>
<feature type="compositionally biased region" description="Low complexity" evidence="6">
    <location>
        <begin position="8"/>
        <end position="42"/>
    </location>
</feature>
<comment type="similarity">
    <text evidence="2">Belongs to the PER33/POM33 family.</text>
</comment>
<feature type="transmembrane region" description="Helical" evidence="7">
    <location>
        <begin position="136"/>
        <end position="162"/>
    </location>
</feature>
<keyword evidence="5 7" id="KW-0472">Membrane</keyword>
<evidence type="ECO:0000256" key="3">
    <source>
        <dbReference type="ARBA" id="ARBA00022692"/>
    </source>
</evidence>
<evidence type="ECO:0000256" key="6">
    <source>
        <dbReference type="SAM" id="MobiDB-lite"/>
    </source>
</evidence>
<evidence type="ECO:0000256" key="1">
    <source>
        <dbReference type="ARBA" id="ARBA00004141"/>
    </source>
</evidence>
<feature type="transmembrane region" description="Helical" evidence="7">
    <location>
        <begin position="201"/>
        <end position="225"/>
    </location>
</feature>
<evidence type="ECO:0008006" key="13">
    <source>
        <dbReference type="Google" id="ProtNLM"/>
    </source>
</evidence>
<feature type="transmembrane region" description="Helical" evidence="7">
    <location>
        <begin position="65"/>
        <end position="83"/>
    </location>
</feature>
<gene>
    <name evidence="8" type="ORF">KQP761_LOCUS14075</name>
    <name evidence="9" type="ORF">MBJ925_LOCUS36178</name>
    <name evidence="11" type="ORF">UXM345_LOCUS14296</name>
    <name evidence="10" type="ORF">XDN619_LOCUS37368</name>
</gene>
<dbReference type="EMBL" id="CAJOBF010001608">
    <property type="protein sequence ID" value="CAF3967690.1"/>
    <property type="molecule type" value="Genomic_DNA"/>
</dbReference>
<dbReference type="Pfam" id="PF03661">
    <property type="entry name" value="TMEM33_Pom33"/>
    <property type="match status" value="1"/>
</dbReference>
<organism evidence="9 12">
    <name type="scientific">Rotaria magnacalcarata</name>
    <dbReference type="NCBI Taxonomy" id="392030"/>
    <lineage>
        <taxon>Eukaryota</taxon>
        <taxon>Metazoa</taxon>
        <taxon>Spiralia</taxon>
        <taxon>Gnathifera</taxon>
        <taxon>Rotifera</taxon>
        <taxon>Eurotatoria</taxon>
        <taxon>Bdelloidea</taxon>
        <taxon>Philodinida</taxon>
        <taxon>Philodinidae</taxon>
        <taxon>Rotaria</taxon>
    </lineage>
</organism>
<accession>A0A816ZY16</accession>
<dbReference type="GO" id="GO:0071786">
    <property type="term" value="P:endoplasmic reticulum tubular network organization"/>
    <property type="evidence" value="ECO:0007669"/>
    <property type="project" value="TreeGrafter"/>
</dbReference>
<dbReference type="Proteomes" id="UP000663834">
    <property type="component" value="Unassembled WGS sequence"/>
</dbReference>
<proteinExistence type="inferred from homology"/>
<dbReference type="GO" id="GO:0005783">
    <property type="term" value="C:endoplasmic reticulum"/>
    <property type="evidence" value="ECO:0007669"/>
    <property type="project" value="TreeGrafter"/>
</dbReference>
<evidence type="ECO:0000313" key="11">
    <source>
        <dbReference type="EMBL" id="CAF3967690.1"/>
    </source>
</evidence>
<dbReference type="EMBL" id="CAJNRG010019512">
    <property type="protein sequence ID" value="CAF2274121.1"/>
    <property type="molecule type" value="Genomic_DNA"/>
</dbReference>
<feature type="region of interest" description="Disordered" evidence="6">
    <location>
        <begin position="1"/>
        <end position="46"/>
    </location>
</feature>
<dbReference type="InterPro" id="IPR051645">
    <property type="entry name" value="PER33/POM33_regulator"/>
</dbReference>
<keyword evidence="3 7" id="KW-0812">Transmembrane</keyword>
<dbReference type="InterPro" id="IPR005344">
    <property type="entry name" value="TMEM33/Pom33"/>
</dbReference>